<feature type="domain" description="Secretion system C-terminal sorting" evidence="3">
    <location>
        <begin position="501"/>
        <end position="575"/>
    </location>
</feature>
<dbReference type="Proteomes" id="UP000235826">
    <property type="component" value="Chromosome"/>
</dbReference>
<reference evidence="5 6" key="1">
    <citation type="submission" date="2018-01" db="EMBL/GenBank/DDBJ databases">
        <title>Complete genome sequence of Flavivirga eckloniae ECD14 isolated from seaweed Ecklonia cava.</title>
        <authorList>
            <person name="Lee J.H."/>
            <person name="Baik K.S."/>
            <person name="Seong C.N."/>
        </authorList>
    </citation>
    <scope>NUCLEOTIDE SEQUENCE [LARGE SCALE GENOMIC DNA]</scope>
    <source>
        <strain evidence="5 6">ECD14</strain>
    </source>
</reference>
<evidence type="ECO:0000313" key="6">
    <source>
        <dbReference type="Proteomes" id="UP000235826"/>
    </source>
</evidence>
<dbReference type="InterPro" id="IPR055353">
    <property type="entry name" value="DUF7619"/>
</dbReference>
<dbReference type="OrthoDB" id="1110367at2"/>
<dbReference type="EMBL" id="CP025791">
    <property type="protein sequence ID" value="AUP80863.1"/>
    <property type="molecule type" value="Genomic_DNA"/>
</dbReference>
<evidence type="ECO:0000259" key="4">
    <source>
        <dbReference type="Pfam" id="PF24595"/>
    </source>
</evidence>
<feature type="chain" id="PRO_5014636298" evidence="2">
    <location>
        <begin position="20"/>
        <end position="576"/>
    </location>
</feature>
<accession>A0A2K9PUX4</accession>
<keyword evidence="6" id="KW-1185">Reference proteome</keyword>
<dbReference type="NCBIfam" id="TIGR04183">
    <property type="entry name" value="Por_Secre_tail"/>
    <property type="match status" value="1"/>
</dbReference>
<evidence type="ECO:0000259" key="3">
    <source>
        <dbReference type="Pfam" id="PF18962"/>
    </source>
</evidence>
<name>A0A2K9PUX4_9FLAO</name>
<dbReference type="RefSeq" id="WP_102757508.1">
    <property type="nucleotide sequence ID" value="NZ_CP025791.1"/>
</dbReference>
<evidence type="ECO:0000256" key="2">
    <source>
        <dbReference type="SAM" id="SignalP"/>
    </source>
</evidence>
<feature type="signal peptide" evidence="2">
    <location>
        <begin position="1"/>
        <end position="19"/>
    </location>
</feature>
<sequence>MVQRLLFFLFIFSSFSVYSQIQGPPPGILDYYKCDPEGDGVEVFDLASHFLFPFNVSGEEASNYNPLTFYLTEEDRNNGVNPIADPSNYVNISNPQKIYFRTYAINPGAYVYLEGGEFIHASQIPSPNLKNTLILCDDNGNGFNTFNLSKSREEILAGLDSGIYNLNYYETLVDAENEVNRITNVTSYNNSTNPQKVYVRVLNRFDETCYSIVELDLKVQGICQDLEVFLLPLLPPRPGFINEYRLYVNNLRDDSSISGRIQFNYDSFLELISVTEVGAGKTITNISNGFFLDIDNLSPNNSTYVSINIKTPISVPLGTVLVSEAVYLGTDYNLNNNYSRSTQTVVGSYDPNDITESHGPDILYSDFSNDDYLYYRVRFQNVGTADAINVSINNILNAKLDKSTIQMLTASHYHVFTRTDNQLNWKFDNIHLPSEDMDEPNSHGYVYYKIKPLAGYSIGDIIPNTAEIYFDFNPAVVTNTFNTEFTTTLSSKRFNKADFSISPNPATEMVELKFNKIATNEVHVNVYNIQGKLILNTNDTLQNNAIHINVASLESGMYFLKIGDGKNEVTQKLVIK</sequence>
<dbReference type="Pfam" id="PF18962">
    <property type="entry name" value="Por_Secre_tail"/>
    <property type="match status" value="1"/>
</dbReference>
<feature type="domain" description="DUF7619" evidence="4">
    <location>
        <begin position="350"/>
        <end position="484"/>
    </location>
</feature>
<keyword evidence="1 2" id="KW-0732">Signal</keyword>
<dbReference type="Pfam" id="PF24595">
    <property type="entry name" value="DUF7619"/>
    <property type="match status" value="1"/>
</dbReference>
<dbReference type="AlphaFoldDB" id="A0A2K9PUX4"/>
<dbReference type="KEGG" id="fek:C1H87_19975"/>
<organism evidence="5 6">
    <name type="scientific">Flavivirga eckloniae</name>
    <dbReference type="NCBI Taxonomy" id="1803846"/>
    <lineage>
        <taxon>Bacteria</taxon>
        <taxon>Pseudomonadati</taxon>
        <taxon>Bacteroidota</taxon>
        <taxon>Flavobacteriia</taxon>
        <taxon>Flavobacteriales</taxon>
        <taxon>Flavobacteriaceae</taxon>
        <taxon>Flavivirga</taxon>
    </lineage>
</organism>
<proteinExistence type="predicted"/>
<dbReference type="InterPro" id="IPR026444">
    <property type="entry name" value="Secre_tail"/>
</dbReference>
<gene>
    <name evidence="5" type="ORF">C1H87_19975</name>
</gene>
<protein>
    <submittedName>
        <fullName evidence="5">Uncharacterized protein</fullName>
    </submittedName>
</protein>
<evidence type="ECO:0000313" key="5">
    <source>
        <dbReference type="EMBL" id="AUP80863.1"/>
    </source>
</evidence>
<evidence type="ECO:0000256" key="1">
    <source>
        <dbReference type="ARBA" id="ARBA00022729"/>
    </source>
</evidence>